<dbReference type="Gene3D" id="1.20.58.220">
    <property type="entry name" value="Phosphate transport system protein phou homolog 2, domain 2"/>
    <property type="match status" value="1"/>
</dbReference>
<evidence type="ECO:0000256" key="3">
    <source>
        <dbReference type="ARBA" id="ARBA00011738"/>
    </source>
</evidence>
<evidence type="ECO:0000259" key="8">
    <source>
        <dbReference type="Pfam" id="PF01895"/>
    </source>
</evidence>
<dbReference type="FunFam" id="1.20.58.220:FF:000004">
    <property type="entry name" value="Phosphate-specific transport system accessory protein PhoU"/>
    <property type="match status" value="1"/>
</dbReference>
<dbReference type="GO" id="GO:0030643">
    <property type="term" value="P:intracellular phosphate ion homeostasis"/>
    <property type="evidence" value="ECO:0007669"/>
    <property type="project" value="InterPro"/>
</dbReference>
<evidence type="ECO:0000256" key="4">
    <source>
        <dbReference type="ARBA" id="ARBA00022448"/>
    </source>
</evidence>
<dbReference type="PANTHER" id="PTHR42930:SF3">
    <property type="entry name" value="PHOSPHATE-SPECIFIC TRANSPORT SYSTEM ACCESSORY PROTEIN PHOU"/>
    <property type="match status" value="1"/>
</dbReference>
<dbReference type="GO" id="GO:0005737">
    <property type="term" value="C:cytoplasm"/>
    <property type="evidence" value="ECO:0007669"/>
    <property type="project" value="UniProtKB-SubCell"/>
</dbReference>
<comment type="subunit">
    <text evidence="3 7">Homodimer.</text>
</comment>
<proteinExistence type="inferred from homology"/>
<reference evidence="9" key="1">
    <citation type="submission" date="2020-02" db="EMBL/GenBank/DDBJ databases">
        <authorList>
            <person name="Meier V. D."/>
        </authorList>
    </citation>
    <scope>NUCLEOTIDE SEQUENCE</scope>
    <source>
        <strain evidence="9">AVDCRST_MAG85</strain>
    </source>
</reference>
<keyword evidence="5 7" id="KW-0963">Cytoplasm</keyword>
<comment type="subcellular location">
    <subcellularLocation>
        <location evidence="1 7">Cytoplasm</location>
    </subcellularLocation>
</comment>
<comment type="function">
    <text evidence="7">Plays a role in the regulation of phosphate uptake.</text>
</comment>
<dbReference type="GO" id="GO:0006817">
    <property type="term" value="P:phosphate ion transport"/>
    <property type="evidence" value="ECO:0007669"/>
    <property type="project" value="UniProtKB-KW"/>
</dbReference>
<dbReference type="InterPro" id="IPR038078">
    <property type="entry name" value="PhoU-like_sf"/>
</dbReference>
<sequence>MAVSSDEVPQIPKPHRIRYQQELRELEERALGGIDLVLEQLERVTEALEHQDVELAEIVIADDDRIDGRYLEVHQGILSLLARQAPVAGDLRLVAALLHTIKHVERMGDQCVNIGKLIPLSGHEPPRRDEILEKLLQMGRFAHSEVIQCKAAFAARDVALAENLVSVDRDINRLNREIFQLAVNAGDDYEVREWSMHMTLVARAFERVGDNAVDIGEQVAFVVTGLFREFSDSSNR</sequence>
<dbReference type="Pfam" id="PF01895">
    <property type="entry name" value="PhoU"/>
    <property type="match status" value="2"/>
</dbReference>
<keyword evidence="6 7" id="KW-0592">Phosphate transport</keyword>
<keyword evidence="4 7" id="KW-0813">Transport</keyword>
<evidence type="ECO:0000313" key="9">
    <source>
        <dbReference type="EMBL" id="CAA9516935.1"/>
    </source>
</evidence>
<accession>A0A6J4T8L2</accession>
<dbReference type="GO" id="GO:0045936">
    <property type="term" value="P:negative regulation of phosphate metabolic process"/>
    <property type="evidence" value="ECO:0007669"/>
    <property type="project" value="InterPro"/>
</dbReference>
<dbReference type="PIRSF" id="PIRSF003107">
    <property type="entry name" value="PhoU"/>
    <property type="match status" value="1"/>
</dbReference>
<comment type="similarity">
    <text evidence="2 7">Belongs to the PhoU family.</text>
</comment>
<evidence type="ECO:0000256" key="2">
    <source>
        <dbReference type="ARBA" id="ARBA00008107"/>
    </source>
</evidence>
<protein>
    <recommendedName>
        <fullName evidence="7">Phosphate-specific transport system accessory protein PhoU</fullName>
    </recommendedName>
</protein>
<evidence type="ECO:0000256" key="7">
    <source>
        <dbReference type="PIRNR" id="PIRNR003107"/>
    </source>
</evidence>
<organism evidence="9">
    <name type="scientific">uncultured Solirubrobacteraceae bacterium</name>
    <dbReference type="NCBI Taxonomy" id="1162706"/>
    <lineage>
        <taxon>Bacteria</taxon>
        <taxon>Bacillati</taxon>
        <taxon>Actinomycetota</taxon>
        <taxon>Thermoleophilia</taxon>
        <taxon>Solirubrobacterales</taxon>
        <taxon>Solirubrobacteraceae</taxon>
        <taxon>environmental samples</taxon>
    </lineage>
</organism>
<dbReference type="EMBL" id="CADCVT010000290">
    <property type="protein sequence ID" value="CAA9516935.1"/>
    <property type="molecule type" value="Genomic_DNA"/>
</dbReference>
<dbReference type="NCBIfam" id="TIGR02135">
    <property type="entry name" value="phoU_full"/>
    <property type="match status" value="1"/>
</dbReference>
<evidence type="ECO:0000256" key="5">
    <source>
        <dbReference type="ARBA" id="ARBA00022490"/>
    </source>
</evidence>
<dbReference type="InterPro" id="IPR026022">
    <property type="entry name" value="PhoU_dom"/>
</dbReference>
<dbReference type="InterPro" id="IPR028366">
    <property type="entry name" value="PhoU"/>
</dbReference>
<dbReference type="PANTHER" id="PTHR42930">
    <property type="entry name" value="PHOSPHATE-SPECIFIC TRANSPORT SYSTEM ACCESSORY PROTEIN PHOU"/>
    <property type="match status" value="1"/>
</dbReference>
<dbReference type="SUPFAM" id="SSF109755">
    <property type="entry name" value="PhoU-like"/>
    <property type="match status" value="1"/>
</dbReference>
<gene>
    <name evidence="9" type="ORF">AVDCRST_MAG85-2671</name>
</gene>
<name>A0A6J4T8L2_9ACTN</name>
<dbReference type="AlphaFoldDB" id="A0A6J4T8L2"/>
<feature type="domain" description="PhoU" evidence="8">
    <location>
        <begin position="135"/>
        <end position="219"/>
    </location>
</feature>
<feature type="domain" description="PhoU" evidence="8">
    <location>
        <begin position="35"/>
        <end position="117"/>
    </location>
</feature>
<evidence type="ECO:0000256" key="6">
    <source>
        <dbReference type="ARBA" id="ARBA00022592"/>
    </source>
</evidence>
<evidence type="ECO:0000256" key="1">
    <source>
        <dbReference type="ARBA" id="ARBA00004496"/>
    </source>
</evidence>